<dbReference type="EMBL" id="CM064441">
    <property type="protein sequence ID" value="KAK3420599.1"/>
    <property type="molecule type" value="Genomic_DNA"/>
</dbReference>
<comment type="caution">
    <text evidence="1">The sequence shown here is derived from an EMBL/GenBank/DDBJ whole genome shotgun (WGS) entry which is preliminary data.</text>
</comment>
<accession>A0ACC3K3P6</accession>
<gene>
    <name evidence="1" type="ORF">EUGRSUZ_G01448</name>
</gene>
<keyword evidence="2" id="KW-1185">Reference proteome</keyword>
<dbReference type="Proteomes" id="UP000030711">
    <property type="component" value="Chromosome 7"/>
</dbReference>
<protein>
    <submittedName>
        <fullName evidence="1">Uncharacterized protein</fullName>
    </submittedName>
</protein>
<reference evidence="1 2" key="1">
    <citation type="journal article" date="2014" name="Nature">
        <title>The genome of Eucalyptus grandis.</title>
        <authorList>
            <person name="Myburg A.A."/>
            <person name="Grattapaglia D."/>
            <person name="Tuskan G.A."/>
            <person name="Hellsten U."/>
            <person name="Hayes R.D."/>
            <person name="Grimwood J."/>
            <person name="Jenkins J."/>
            <person name="Lindquist E."/>
            <person name="Tice H."/>
            <person name="Bauer D."/>
            <person name="Goodstein D.M."/>
            <person name="Dubchak I."/>
            <person name="Poliakov A."/>
            <person name="Mizrachi E."/>
            <person name="Kullan A.R."/>
            <person name="Hussey S.G."/>
            <person name="Pinard D."/>
            <person name="van der Merwe K."/>
            <person name="Singh P."/>
            <person name="van Jaarsveld I."/>
            <person name="Silva-Junior O.B."/>
            <person name="Togawa R.C."/>
            <person name="Pappas M.R."/>
            <person name="Faria D.A."/>
            <person name="Sansaloni C.P."/>
            <person name="Petroli C.D."/>
            <person name="Yang X."/>
            <person name="Ranjan P."/>
            <person name="Tschaplinski T.J."/>
            <person name="Ye C.Y."/>
            <person name="Li T."/>
            <person name="Sterck L."/>
            <person name="Vanneste K."/>
            <person name="Murat F."/>
            <person name="Soler M."/>
            <person name="Clemente H.S."/>
            <person name="Saidi N."/>
            <person name="Cassan-Wang H."/>
            <person name="Dunand C."/>
            <person name="Hefer C.A."/>
            <person name="Bornberg-Bauer E."/>
            <person name="Kersting A.R."/>
            <person name="Vining K."/>
            <person name="Amarasinghe V."/>
            <person name="Ranik M."/>
            <person name="Naithani S."/>
            <person name="Elser J."/>
            <person name="Boyd A.E."/>
            <person name="Liston A."/>
            <person name="Spatafora J.W."/>
            <person name="Dharmwardhana P."/>
            <person name="Raja R."/>
            <person name="Sullivan C."/>
            <person name="Romanel E."/>
            <person name="Alves-Ferreira M."/>
            <person name="Kulheim C."/>
            <person name="Foley W."/>
            <person name="Carocha V."/>
            <person name="Paiva J."/>
            <person name="Kudrna D."/>
            <person name="Brommonschenkel S.H."/>
            <person name="Pasquali G."/>
            <person name="Byrne M."/>
            <person name="Rigault P."/>
            <person name="Tibbits J."/>
            <person name="Spokevicius A."/>
            <person name="Jones R.C."/>
            <person name="Steane D.A."/>
            <person name="Vaillancourt R.E."/>
            <person name="Potts B.M."/>
            <person name="Joubert F."/>
            <person name="Barry K."/>
            <person name="Pappas G.J."/>
            <person name="Strauss S.H."/>
            <person name="Jaiswal P."/>
            <person name="Grima-Pettenati J."/>
            <person name="Salse J."/>
            <person name="Van de Peer Y."/>
            <person name="Rokhsar D.S."/>
            <person name="Schmutz J."/>
        </authorList>
    </citation>
    <scope>NUCLEOTIDE SEQUENCE [LARGE SCALE GENOMIC DNA]</scope>
    <source>
        <strain evidence="2">cv. BRASUZ1</strain>
        <tissue evidence="1">Leaf extractions</tissue>
    </source>
</reference>
<organism evidence="1 2">
    <name type="scientific">Eucalyptus grandis</name>
    <name type="common">Flooded gum</name>
    <dbReference type="NCBI Taxonomy" id="71139"/>
    <lineage>
        <taxon>Eukaryota</taxon>
        <taxon>Viridiplantae</taxon>
        <taxon>Streptophyta</taxon>
        <taxon>Embryophyta</taxon>
        <taxon>Tracheophyta</taxon>
        <taxon>Spermatophyta</taxon>
        <taxon>Magnoliopsida</taxon>
        <taxon>eudicotyledons</taxon>
        <taxon>Gunneridae</taxon>
        <taxon>Pentapetalae</taxon>
        <taxon>rosids</taxon>
        <taxon>malvids</taxon>
        <taxon>Myrtales</taxon>
        <taxon>Myrtaceae</taxon>
        <taxon>Myrtoideae</taxon>
        <taxon>Eucalypteae</taxon>
        <taxon>Eucalyptus</taxon>
    </lineage>
</organism>
<evidence type="ECO:0000313" key="2">
    <source>
        <dbReference type="Proteomes" id="UP000030711"/>
    </source>
</evidence>
<evidence type="ECO:0000313" key="1">
    <source>
        <dbReference type="EMBL" id="KAK3420599.1"/>
    </source>
</evidence>
<proteinExistence type="predicted"/>
<name>A0ACC3K3P6_EUCGR</name>
<sequence>MDSETKIEREATTELQIDIKLETDIKPEPDIKLETDIKPEPDIKPKPEPDIEGSAQEMPAQGSECFQDYCNSSHADLARSQGGPCMNPVLCTGGISLNDDELLSLLIAKIQGQNVGIPECHGAAIEKSPWNASELFDLSLPEGEHIREWLFFDKPRRAFKRGNKRKRSLPDYRGRWYQSRKQLMKLGGHKRSFYMDPQPDYMDPQPLGFFEWHLFEYEVTSSDFCLYKLRAQAHQLCRKRKGMNDSVVDLQKQMEGSPRKFPGY</sequence>